<reference evidence="2" key="1">
    <citation type="submission" date="2020-05" db="EMBL/GenBank/DDBJ databases">
        <title>WGS assembly of Panicum virgatum.</title>
        <authorList>
            <person name="Lovell J.T."/>
            <person name="Jenkins J."/>
            <person name="Shu S."/>
            <person name="Juenger T.E."/>
            <person name="Schmutz J."/>
        </authorList>
    </citation>
    <scope>NUCLEOTIDE SEQUENCE</scope>
    <source>
        <strain evidence="2">AP13</strain>
    </source>
</reference>
<dbReference type="Proteomes" id="UP000823388">
    <property type="component" value="Chromosome 3K"/>
</dbReference>
<evidence type="ECO:0000313" key="2">
    <source>
        <dbReference type="EMBL" id="KAG2623413.1"/>
    </source>
</evidence>
<evidence type="ECO:0000256" key="1">
    <source>
        <dbReference type="SAM" id="MobiDB-lite"/>
    </source>
</evidence>
<proteinExistence type="predicted"/>
<feature type="region of interest" description="Disordered" evidence="1">
    <location>
        <begin position="86"/>
        <end position="128"/>
    </location>
</feature>
<sequence length="185" mass="19828">MRGPGLLSSLLDFFPTNLIQSTVAPRFRETRTHQMRVEPLRLEGPSPLASPSSSASLFPSLAVADEKHARTSGRCSGALLPYAGRRRPQQASKWRRGARRRVDTAGRQRPADRAGGRGWWGGGGAPASAPVSAGTGTTGLFGIGKAPPHGLTLCLLCCGWWLVLVCCERKILLTGWWLLAGVSLM</sequence>
<feature type="compositionally biased region" description="Gly residues" evidence="1">
    <location>
        <begin position="116"/>
        <end position="125"/>
    </location>
</feature>
<feature type="compositionally biased region" description="Basic residues" evidence="1">
    <location>
        <begin position="86"/>
        <end position="99"/>
    </location>
</feature>
<dbReference type="EMBL" id="CM029041">
    <property type="protein sequence ID" value="KAG2623413.1"/>
    <property type="molecule type" value="Genomic_DNA"/>
</dbReference>
<accession>A0A8T0URH4</accession>
<protein>
    <submittedName>
        <fullName evidence="2">Uncharacterized protein</fullName>
    </submittedName>
</protein>
<comment type="caution">
    <text evidence="2">The sequence shown here is derived from an EMBL/GenBank/DDBJ whole genome shotgun (WGS) entry which is preliminary data.</text>
</comment>
<gene>
    <name evidence="2" type="ORF">PVAP13_3KG059827</name>
</gene>
<keyword evidence="3" id="KW-1185">Reference proteome</keyword>
<feature type="compositionally biased region" description="Basic and acidic residues" evidence="1">
    <location>
        <begin position="100"/>
        <end position="115"/>
    </location>
</feature>
<organism evidence="2 3">
    <name type="scientific">Panicum virgatum</name>
    <name type="common">Blackwell switchgrass</name>
    <dbReference type="NCBI Taxonomy" id="38727"/>
    <lineage>
        <taxon>Eukaryota</taxon>
        <taxon>Viridiplantae</taxon>
        <taxon>Streptophyta</taxon>
        <taxon>Embryophyta</taxon>
        <taxon>Tracheophyta</taxon>
        <taxon>Spermatophyta</taxon>
        <taxon>Magnoliopsida</taxon>
        <taxon>Liliopsida</taxon>
        <taxon>Poales</taxon>
        <taxon>Poaceae</taxon>
        <taxon>PACMAD clade</taxon>
        <taxon>Panicoideae</taxon>
        <taxon>Panicodae</taxon>
        <taxon>Paniceae</taxon>
        <taxon>Panicinae</taxon>
        <taxon>Panicum</taxon>
        <taxon>Panicum sect. Hiantes</taxon>
    </lineage>
</organism>
<name>A0A8T0URH4_PANVG</name>
<evidence type="ECO:0000313" key="3">
    <source>
        <dbReference type="Proteomes" id="UP000823388"/>
    </source>
</evidence>
<dbReference type="AlphaFoldDB" id="A0A8T0URH4"/>